<evidence type="ECO:0000259" key="4">
    <source>
        <dbReference type="PROSITE" id="PS50011"/>
    </source>
</evidence>
<feature type="binding site" evidence="3">
    <location>
        <position position="233"/>
    </location>
    <ligand>
        <name>ATP</name>
        <dbReference type="ChEBI" id="CHEBI:30616"/>
    </ligand>
</feature>
<dbReference type="SMART" id="SM00364">
    <property type="entry name" value="LRR_BAC"/>
    <property type="match status" value="4"/>
</dbReference>
<dbReference type="GO" id="GO:0016301">
    <property type="term" value="F:kinase activity"/>
    <property type="evidence" value="ECO:0007669"/>
    <property type="project" value="UniProtKB-KW"/>
</dbReference>
<proteinExistence type="predicted"/>
<name>A0ABP8GFE6_9SPHI</name>
<dbReference type="InterPro" id="IPR050216">
    <property type="entry name" value="LRR_domain-containing"/>
</dbReference>
<dbReference type="Gene3D" id="1.10.510.10">
    <property type="entry name" value="Transferase(Phosphotransferase) domain 1"/>
    <property type="match status" value="1"/>
</dbReference>
<dbReference type="EMBL" id="BAABFT010000005">
    <property type="protein sequence ID" value="GAA4322969.1"/>
    <property type="molecule type" value="Genomic_DNA"/>
</dbReference>
<dbReference type="InterPro" id="IPR003591">
    <property type="entry name" value="Leu-rich_rpt_typical-subtyp"/>
</dbReference>
<dbReference type="Gene3D" id="3.80.10.10">
    <property type="entry name" value="Ribonuclease Inhibitor"/>
    <property type="match status" value="2"/>
</dbReference>
<keyword evidence="5" id="KW-0808">Transferase</keyword>
<keyword evidence="3" id="KW-0547">Nucleotide-binding</keyword>
<comment type="caution">
    <text evidence="5">The sequence shown here is derived from an EMBL/GenBank/DDBJ whole genome shotgun (WGS) entry which is preliminary data.</text>
</comment>
<reference evidence="6" key="1">
    <citation type="journal article" date="2019" name="Int. J. Syst. Evol. Microbiol.">
        <title>The Global Catalogue of Microorganisms (GCM) 10K type strain sequencing project: providing services to taxonomists for standard genome sequencing and annotation.</title>
        <authorList>
            <consortium name="The Broad Institute Genomics Platform"/>
            <consortium name="The Broad Institute Genome Sequencing Center for Infectious Disease"/>
            <person name="Wu L."/>
            <person name="Ma J."/>
        </authorList>
    </citation>
    <scope>NUCLEOTIDE SEQUENCE [LARGE SCALE GENOMIC DNA]</scope>
    <source>
        <strain evidence="6">JCM 17705</strain>
    </source>
</reference>
<dbReference type="InterPro" id="IPR017441">
    <property type="entry name" value="Protein_kinase_ATP_BS"/>
</dbReference>
<keyword evidence="1" id="KW-0433">Leucine-rich repeat</keyword>
<evidence type="ECO:0000313" key="6">
    <source>
        <dbReference type="Proteomes" id="UP001500582"/>
    </source>
</evidence>
<keyword evidence="5" id="KW-0418">Kinase</keyword>
<keyword evidence="6" id="KW-1185">Reference proteome</keyword>
<accession>A0ABP8GFE6</accession>
<dbReference type="Pfam" id="PF00069">
    <property type="entry name" value="Pkinase"/>
    <property type="match status" value="1"/>
</dbReference>
<keyword evidence="3" id="KW-0067">ATP-binding</keyword>
<evidence type="ECO:0000313" key="5">
    <source>
        <dbReference type="EMBL" id="GAA4322969.1"/>
    </source>
</evidence>
<dbReference type="PROSITE" id="PS50011">
    <property type="entry name" value="PROTEIN_KINASE_DOM"/>
    <property type="match status" value="1"/>
</dbReference>
<dbReference type="InterPro" id="IPR001611">
    <property type="entry name" value="Leu-rich_rpt"/>
</dbReference>
<dbReference type="PROSITE" id="PS00107">
    <property type="entry name" value="PROTEIN_KINASE_ATP"/>
    <property type="match status" value="1"/>
</dbReference>
<protein>
    <submittedName>
        <fullName evidence="5">Leucine-rich repeat-containing protein kinase family protein</fullName>
    </submittedName>
</protein>
<dbReference type="SUPFAM" id="SSF56112">
    <property type="entry name" value="Protein kinase-like (PK-like)"/>
    <property type="match status" value="1"/>
</dbReference>
<dbReference type="Proteomes" id="UP001500582">
    <property type="component" value="Unassembled WGS sequence"/>
</dbReference>
<dbReference type="PANTHER" id="PTHR48051">
    <property type="match status" value="1"/>
</dbReference>
<dbReference type="InterPro" id="IPR000719">
    <property type="entry name" value="Prot_kinase_dom"/>
</dbReference>
<dbReference type="PANTHER" id="PTHR48051:SF1">
    <property type="entry name" value="RAS SUPPRESSOR PROTEIN 1"/>
    <property type="match status" value="1"/>
</dbReference>
<dbReference type="Gene3D" id="3.30.200.20">
    <property type="entry name" value="Phosphorylase Kinase, domain 1"/>
    <property type="match status" value="1"/>
</dbReference>
<gene>
    <name evidence="5" type="ORF">GCM10023149_23600</name>
</gene>
<evidence type="ECO:0000256" key="2">
    <source>
        <dbReference type="ARBA" id="ARBA00022737"/>
    </source>
</evidence>
<dbReference type="InterPro" id="IPR011009">
    <property type="entry name" value="Kinase-like_dom_sf"/>
</dbReference>
<dbReference type="InterPro" id="IPR032675">
    <property type="entry name" value="LRR_dom_sf"/>
</dbReference>
<dbReference type="SMART" id="SM00369">
    <property type="entry name" value="LRR_TYP"/>
    <property type="match status" value="5"/>
</dbReference>
<evidence type="ECO:0000256" key="3">
    <source>
        <dbReference type="PROSITE-ProRule" id="PRU10141"/>
    </source>
</evidence>
<dbReference type="PROSITE" id="PS51450">
    <property type="entry name" value="LRR"/>
    <property type="match status" value="1"/>
</dbReference>
<dbReference type="Pfam" id="PF00560">
    <property type="entry name" value="LRR_1"/>
    <property type="match status" value="1"/>
</dbReference>
<evidence type="ECO:0000256" key="1">
    <source>
        <dbReference type="ARBA" id="ARBA00022614"/>
    </source>
</evidence>
<keyword evidence="2" id="KW-0677">Repeat</keyword>
<dbReference type="RefSeq" id="WP_345211277.1">
    <property type="nucleotide sequence ID" value="NZ_BAABFT010000005.1"/>
</dbReference>
<dbReference type="SUPFAM" id="SSF52058">
    <property type="entry name" value="L domain-like"/>
    <property type="match status" value="1"/>
</dbReference>
<organism evidence="5 6">
    <name type="scientific">Mucilaginibacter gynuensis</name>
    <dbReference type="NCBI Taxonomy" id="1302236"/>
    <lineage>
        <taxon>Bacteria</taxon>
        <taxon>Pseudomonadati</taxon>
        <taxon>Bacteroidota</taxon>
        <taxon>Sphingobacteriia</taxon>
        <taxon>Sphingobacteriales</taxon>
        <taxon>Sphingobacteriaceae</taxon>
        <taxon>Mucilaginibacter</taxon>
    </lineage>
</organism>
<sequence length="437" mass="48463">MQTLKQLQKGELKGAVSLKLTEGLSHFPPEIFELADTLELLDLSFNKLSELPADFGRLKKLKIFFASENLFTVLPEVLADCPLLDIVGFKSNIIERVPVRALNANIRWLILTNNRITEMPAQIGNCSRMQKLMLAGNKLNTLPVELGKCLNLSLLRISANQLNELPQWLLTMPSLSWLAFSGNPFSMQPAITTIPFIDFRELELGTQLGEGASGIISKAKWQINDVISEIAVKIFKGAVTSDGLPEDEMFTYMAAGNHYGLVKLLGQIDSHPEGKQGLVMDLIPQRFFNLGNPPSFSSCTRDVFKENMNLSVLQVQKIALTIASLAAQLHTKGIMHADLYAHNILIDEEGNTLFGDFGAACFYNQSDTVTANLTQRIEVSAYGHLLDDLLGLCREKGEDEFLTKLAVLRNACTSQNVALRPSFQYLANELSRFQSDI</sequence>
<feature type="domain" description="Protein kinase" evidence="4">
    <location>
        <begin position="202"/>
        <end position="437"/>
    </location>
</feature>